<reference evidence="1" key="1">
    <citation type="submission" date="2023-05" db="EMBL/GenBank/DDBJ databases">
        <authorList>
            <person name="Stuckert A."/>
        </authorList>
    </citation>
    <scope>NUCLEOTIDE SEQUENCE</scope>
</reference>
<evidence type="ECO:0000313" key="1">
    <source>
        <dbReference type="EMBL" id="CAI9610631.1"/>
    </source>
</evidence>
<proteinExistence type="predicted"/>
<comment type="caution">
    <text evidence="1">The sequence shown here is derived from an EMBL/GenBank/DDBJ whole genome shotgun (WGS) entry which is preliminary data.</text>
</comment>
<evidence type="ECO:0000313" key="2">
    <source>
        <dbReference type="Proteomes" id="UP001162483"/>
    </source>
</evidence>
<gene>
    <name evidence="1" type="ORF">SPARVUS_LOCUS14437921</name>
</gene>
<organism evidence="1 2">
    <name type="scientific">Staurois parvus</name>
    <dbReference type="NCBI Taxonomy" id="386267"/>
    <lineage>
        <taxon>Eukaryota</taxon>
        <taxon>Metazoa</taxon>
        <taxon>Chordata</taxon>
        <taxon>Craniata</taxon>
        <taxon>Vertebrata</taxon>
        <taxon>Euteleostomi</taxon>
        <taxon>Amphibia</taxon>
        <taxon>Batrachia</taxon>
        <taxon>Anura</taxon>
        <taxon>Neobatrachia</taxon>
        <taxon>Ranoidea</taxon>
        <taxon>Ranidae</taxon>
        <taxon>Staurois</taxon>
    </lineage>
</organism>
<name>A0ABN9GMG0_9NEOB</name>
<feature type="non-terminal residue" evidence="1">
    <location>
        <position position="49"/>
    </location>
</feature>
<accession>A0ABN9GMG0</accession>
<protein>
    <submittedName>
        <fullName evidence="1">Uncharacterized protein</fullName>
    </submittedName>
</protein>
<dbReference type="EMBL" id="CATNWA010018996">
    <property type="protein sequence ID" value="CAI9610631.1"/>
    <property type="molecule type" value="Genomic_DNA"/>
</dbReference>
<sequence>MVATQNIDTLGPMWTLSLRGVFTCFASSLDINSCVLSYFEGTQIYTVIQ</sequence>
<keyword evidence="2" id="KW-1185">Reference proteome</keyword>
<dbReference type="Proteomes" id="UP001162483">
    <property type="component" value="Unassembled WGS sequence"/>
</dbReference>